<evidence type="ECO:0000313" key="1">
    <source>
        <dbReference type="EMBL" id="ADL56468.1"/>
    </source>
</evidence>
<name>D9SK56_GALCS</name>
<protein>
    <submittedName>
        <fullName evidence="1">Uncharacterized protein</fullName>
    </submittedName>
</protein>
<dbReference type="KEGG" id="gca:Galf_2469"/>
<reference evidence="1 2" key="1">
    <citation type="submission" date="2010-08" db="EMBL/GenBank/DDBJ databases">
        <title>Complete sequence of Gallionella capsiferriformans ES-2.</title>
        <authorList>
            <consortium name="US DOE Joint Genome Institute"/>
            <person name="Lucas S."/>
            <person name="Copeland A."/>
            <person name="Lapidus A."/>
            <person name="Cheng J.-F."/>
            <person name="Bruce D."/>
            <person name="Goodwin L."/>
            <person name="Pitluck S."/>
            <person name="Chertkov O."/>
            <person name="Davenport K.W."/>
            <person name="Detter J.C."/>
            <person name="Han C."/>
            <person name="Tapia R."/>
            <person name="Land M."/>
            <person name="Hauser L."/>
            <person name="Chang Y.-J."/>
            <person name="Jeffries C."/>
            <person name="Kyrpides N."/>
            <person name="Ivanova N."/>
            <person name="Mikhailova N."/>
            <person name="Shelobolina E.S."/>
            <person name="Picardal F."/>
            <person name="Roden E."/>
            <person name="Emerson D."/>
            <person name="Woyke T."/>
        </authorList>
    </citation>
    <scope>NUCLEOTIDE SEQUENCE [LARGE SCALE GENOMIC DNA]</scope>
    <source>
        <strain evidence="1 2">ES-2</strain>
    </source>
</reference>
<dbReference type="Proteomes" id="UP000001235">
    <property type="component" value="Chromosome"/>
</dbReference>
<proteinExistence type="predicted"/>
<dbReference type="AlphaFoldDB" id="D9SK56"/>
<dbReference type="HOGENOM" id="CLU_3061878_0_0_4"/>
<accession>D9SK56</accession>
<dbReference type="RefSeq" id="WP_013294388.1">
    <property type="nucleotide sequence ID" value="NC_014394.1"/>
</dbReference>
<organism evidence="1 2">
    <name type="scientific">Gallionella capsiferriformans (strain ES-2)</name>
    <name type="common">Gallionella ferruginea capsiferriformans (strain ES-2)</name>
    <dbReference type="NCBI Taxonomy" id="395494"/>
    <lineage>
        <taxon>Bacteria</taxon>
        <taxon>Pseudomonadati</taxon>
        <taxon>Pseudomonadota</taxon>
        <taxon>Betaproteobacteria</taxon>
        <taxon>Nitrosomonadales</taxon>
        <taxon>Gallionellaceae</taxon>
        <taxon>Gallionella</taxon>
    </lineage>
</organism>
<gene>
    <name evidence="1" type="ordered locus">Galf_2469</name>
</gene>
<evidence type="ECO:0000313" key="2">
    <source>
        <dbReference type="Proteomes" id="UP000001235"/>
    </source>
</evidence>
<dbReference type="EMBL" id="CP002159">
    <property type="protein sequence ID" value="ADL56468.1"/>
    <property type="molecule type" value="Genomic_DNA"/>
</dbReference>
<sequence>MTLEIQRNETQEYVVVKFTKYQHDAVTIESRRNNGEWENMGISLKKPWLDGRC</sequence>
<keyword evidence="2" id="KW-1185">Reference proteome</keyword>